<organism evidence="2 3">
    <name type="scientific">Coprobacillus cateniformis</name>
    <dbReference type="NCBI Taxonomy" id="100884"/>
    <lineage>
        <taxon>Bacteria</taxon>
        <taxon>Bacillati</taxon>
        <taxon>Bacillota</taxon>
        <taxon>Erysipelotrichia</taxon>
        <taxon>Erysipelotrichales</taxon>
        <taxon>Coprobacillaceae</taxon>
        <taxon>Coprobacillus</taxon>
    </lineage>
</organism>
<dbReference type="InterPro" id="IPR010898">
    <property type="entry name" value="Hpre_diP_synth_I"/>
</dbReference>
<dbReference type="Gene3D" id="1.10.1760.20">
    <property type="match status" value="1"/>
</dbReference>
<comment type="caution">
    <text evidence="2">The sequence shown here is derived from an EMBL/GenBank/DDBJ whole genome shotgun (WGS) entry which is preliminary data.</text>
</comment>
<gene>
    <name evidence="2" type="ORF">HMPREF9488_00479</name>
</gene>
<dbReference type="HOGENOM" id="CLU_108933_0_0_9"/>
<evidence type="ECO:0008006" key="4">
    <source>
        <dbReference type="Google" id="ProtNLM"/>
    </source>
</evidence>
<evidence type="ECO:0000313" key="3">
    <source>
        <dbReference type="Proteomes" id="UP000003157"/>
    </source>
</evidence>
<evidence type="ECO:0000313" key="2">
    <source>
        <dbReference type="EMBL" id="EFW06247.1"/>
    </source>
</evidence>
<dbReference type="AlphaFoldDB" id="E7G6U1"/>
<keyword evidence="3" id="KW-1185">Reference proteome</keyword>
<feature type="transmembrane region" description="Helical" evidence="1">
    <location>
        <begin position="9"/>
        <end position="29"/>
    </location>
</feature>
<proteinExistence type="predicted"/>
<dbReference type="EMBL" id="ADKX01000007">
    <property type="protein sequence ID" value="EFW06247.1"/>
    <property type="molecule type" value="Genomic_DNA"/>
</dbReference>
<dbReference type="Pfam" id="PF07456">
    <property type="entry name" value="Hpre_diP_synt_I"/>
    <property type="match status" value="1"/>
</dbReference>
<dbReference type="PIRSF" id="PIRSF027391">
    <property type="entry name" value="Hpre_diP_synt_I"/>
    <property type="match status" value="1"/>
</dbReference>
<feature type="transmembrane region" description="Helical" evidence="1">
    <location>
        <begin position="81"/>
        <end position="98"/>
    </location>
</feature>
<dbReference type="eggNOG" id="COG4769">
    <property type="taxonomic scope" value="Bacteria"/>
</dbReference>
<dbReference type="OrthoDB" id="9799095at2"/>
<dbReference type="Proteomes" id="UP000003157">
    <property type="component" value="Unassembled WGS sequence"/>
</dbReference>
<keyword evidence="1" id="KW-0812">Transmembrane</keyword>
<dbReference type="InterPro" id="IPR014535">
    <property type="entry name" value="Hpre_diP_synt_I"/>
</dbReference>
<sequence length="169" mass="18425">MGHKKTKKIVYLALLSALAIILHTVDHYLSSPLPLGVKLGIANIVALLVVDIYGTKEMFVVNFFRVIISGLLTGTLMHYTFLMSCGGVFLSSVVLALLKRYTKLPLVSVSIIAAICHNIGQMFVISFVISSAALMPYIFVMLAASIPTGILTGLTAIEVLKRVKREQFQ</sequence>
<dbReference type="GeneID" id="78229113"/>
<reference evidence="2 3" key="1">
    <citation type="submission" date="2010-12" db="EMBL/GenBank/DDBJ databases">
        <title>The Genome Sequence of Coprobacillus sp. strain 29_1.</title>
        <authorList>
            <consortium name="The Broad Institute Genome Sequencing Platform"/>
            <person name="Earl A."/>
            <person name="Ward D."/>
            <person name="Feldgarden M."/>
            <person name="Gevers D."/>
            <person name="Daigneault M."/>
            <person name="Sibley C.D."/>
            <person name="White A."/>
            <person name="Strauss J."/>
            <person name="Allen-Vercoe E."/>
            <person name="Young S.K."/>
            <person name="Zeng Q."/>
            <person name="Gargeya S."/>
            <person name="Fitzgerald M."/>
            <person name="Haas B."/>
            <person name="Abouelleil A."/>
            <person name="Alvarado L."/>
            <person name="Arachchi H.M."/>
            <person name="Berlin A."/>
            <person name="Brown A."/>
            <person name="Chapman S.B."/>
            <person name="Chen Z."/>
            <person name="Dunbar C."/>
            <person name="Freedman E."/>
            <person name="Gearin G."/>
            <person name="Gellesch M."/>
            <person name="Goldberg J."/>
            <person name="Griggs A."/>
            <person name="Gujja S."/>
            <person name="Heilman E."/>
            <person name="Heiman D."/>
            <person name="Howarth C."/>
            <person name="Larson L."/>
            <person name="Lui A."/>
            <person name="MacDonald P.J.P."/>
            <person name="Mehta T."/>
            <person name="Montmayeur A."/>
            <person name="Murphy C."/>
            <person name="Neiman D."/>
            <person name="Pearson M."/>
            <person name="Priest M."/>
            <person name="Roberts A."/>
            <person name="Saif S."/>
            <person name="Shea T."/>
            <person name="Shenoy N."/>
            <person name="Sisk P."/>
            <person name="Stolte C."/>
            <person name="Sykes S."/>
            <person name="White J."/>
            <person name="Yandava C."/>
            <person name="Nusbaum C."/>
            <person name="Birren B."/>
        </authorList>
    </citation>
    <scope>NUCLEOTIDE SEQUENCE [LARGE SCALE GENOMIC DNA]</scope>
    <source>
        <strain evidence="2 3">29_1</strain>
    </source>
</reference>
<feature type="transmembrane region" description="Helical" evidence="1">
    <location>
        <begin position="105"/>
        <end position="129"/>
    </location>
</feature>
<feature type="transmembrane region" description="Helical" evidence="1">
    <location>
        <begin position="135"/>
        <end position="160"/>
    </location>
</feature>
<keyword evidence="1" id="KW-1133">Transmembrane helix</keyword>
<accession>E7G6U1</accession>
<evidence type="ECO:0000256" key="1">
    <source>
        <dbReference type="SAM" id="Phobius"/>
    </source>
</evidence>
<keyword evidence="1" id="KW-0472">Membrane</keyword>
<name>E7G6U1_9FIRM</name>
<protein>
    <recommendedName>
        <fullName evidence="4">Heptaprenyl diphosphate synthase component I</fullName>
    </recommendedName>
</protein>
<dbReference type="STRING" id="100884.GCA_000269565_01233"/>
<dbReference type="RefSeq" id="WP_008787600.1">
    <property type="nucleotide sequence ID" value="NZ_AKCB01000001.1"/>
</dbReference>